<protein>
    <submittedName>
        <fullName evidence="2">Uncharacterized protein</fullName>
    </submittedName>
</protein>
<dbReference type="EMBL" id="JAPEUX010000007">
    <property type="protein sequence ID" value="KAJ4348801.1"/>
    <property type="molecule type" value="Genomic_DNA"/>
</dbReference>
<dbReference type="OrthoDB" id="4821062at2759"/>
<gene>
    <name evidence="2" type="ORF">N0V89_010179</name>
</gene>
<keyword evidence="3" id="KW-1185">Reference proteome</keyword>
<feature type="signal peptide" evidence="1">
    <location>
        <begin position="1"/>
        <end position="18"/>
    </location>
</feature>
<evidence type="ECO:0000313" key="3">
    <source>
        <dbReference type="Proteomes" id="UP001140513"/>
    </source>
</evidence>
<dbReference type="AlphaFoldDB" id="A0A9W8XGJ0"/>
<proteinExistence type="predicted"/>
<evidence type="ECO:0000256" key="1">
    <source>
        <dbReference type="SAM" id="SignalP"/>
    </source>
</evidence>
<organism evidence="2 3">
    <name type="scientific">Didymosphaeria variabile</name>
    <dbReference type="NCBI Taxonomy" id="1932322"/>
    <lineage>
        <taxon>Eukaryota</taxon>
        <taxon>Fungi</taxon>
        <taxon>Dikarya</taxon>
        <taxon>Ascomycota</taxon>
        <taxon>Pezizomycotina</taxon>
        <taxon>Dothideomycetes</taxon>
        <taxon>Pleosporomycetidae</taxon>
        <taxon>Pleosporales</taxon>
        <taxon>Massarineae</taxon>
        <taxon>Didymosphaeriaceae</taxon>
        <taxon>Didymosphaeria</taxon>
    </lineage>
</organism>
<dbReference type="GeneID" id="80913709"/>
<keyword evidence="1" id="KW-0732">Signal</keyword>
<name>A0A9W8XGJ0_9PLEO</name>
<dbReference type="RefSeq" id="XP_056068189.1">
    <property type="nucleotide sequence ID" value="XM_056218924.1"/>
</dbReference>
<reference evidence="2" key="1">
    <citation type="submission" date="2022-10" db="EMBL/GenBank/DDBJ databases">
        <title>Tapping the CABI collections for fungal endophytes: first genome assemblies for Collariella, Neodidymelliopsis, Ascochyta clinopodiicola, Didymella pomorum, Didymosphaeria variabile, Neocosmospora piperis and Neocucurbitaria cava.</title>
        <authorList>
            <person name="Hill R."/>
        </authorList>
    </citation>
    <scope>NUCLEOTIDE SEQUENCE</scope>
    <source>
        <strain evidence="2">IMI 356815</strain>
    </source>
</reference>
<accession>A0A9W8XGJ0</accession>
<dbReference type="Proteomes" id="UP001140513">
    <property type="component" value="Unassembled WGS sequence"/>
</dbReference>
<feature type="chain" id="PRO_5040722990" evidence="1">
    <location>
        <begin position="19"/>
        <end position="245"/>
    </location>
</feature>
<comment type="caution">
    <text evidence="2">The sequence shown here is derived from an EMBL/GenBank/DDBJ whole genome shotgun (WGS) entry which is preliminary data.</text>
</comment>
<sequence length="245" mass="27101">MIGTQILLVLGILNTSTAAMVHQRRVVGAVLHVHNALACIDPTFKGVPIIEAIASILKADLFPDASAPKAGFARAFQDYDAHRPRRADGHWEQRKGGIYHGPSVVHQHPHPFDEQDQTDFMQMLQSSSPNSTNLRPIADWSVVDMMEQMRLTASREFSGDEPLARVNFIAVFLFCAEVLRKFGNCEDMPFTLERASNAVGRIVQALEQLDVKGQAAVGAGPAAGLKATLQSFNRRRPDEIFWDEL</sequence>
<evidence type="ECO:0000313" key="2">
    <source>
        <dbReference type="EMBL" id="KAJ4348801.1"/>
    </source>
</evidence>